<organism evidence="4 5">
    <name type="scientific">Planifilum fulgidum</name>
    <dbReference type="NCBI Taxonomy" id="201973"/>
    <lineage>
        <taxon>Bacteria</taxon>
        <taxon>Bacillati</taxon>
        <taxon>Bacillota</taxon>
        <taxon>Bacilli</taxon>
        <taxon>Bacillales</taxon>
        <taxon>Thermoactinomycetaceae</taxon>
        <taxon>Planifilum</taxon>
    </lineage>
</organism>
<keyword evidence="4" id="KW-0689">Ribosomal protein</keyword>
<name>A0A1I2Q828_9BACL</name>
<evidence type="ECO:0000259" key="3">
    <source>
        <dbReference type="Pfam" id="PF01248"/>
    </source>
</evidence>
<dbReference type="Pfam" id="PF01248">
    <property type="entry name" value="Ribosomal_L7Ae"/>
    <property type="match status" value="1"/>
</dbReference>
<dbReference type="InterPro" id="IPR004038">
    <property type="entry name" value="Ribosomal_eL8/eL30/eS12/Gad45"/>
</dbReference>
<dbReference type="InterPro" id="IPR023460">
    <property type="entry name" value="RNA_bf_YbxF-like"/>
</dbReference>
<dbReference type="GO" id="GO:0003723">
    <property type="term" value="F:RNA binding"/>
    <property type="evidence" value="ECO:0007669"/>
    <property type="project" value="UniProtKB-UniRule"/>
</dbReference>
<keyword evidence="5" id="KW-1185">Reference proteome</keyword>
<dbReference type="RefSeq" id="WP_092039319.1">
    <property type="nucleotide sequence ID" value="NZ_FOOK01000022.1"/>
</dbReference>
<proteinExistence type="inferred from homology"/>
<sequence length="83" mass="8905">MSYEKVKEAKSLLIGTKQTKKAIEQGKVQEVVVAQDADQHVISPVISMCRNRGIAVTYVDSMKELGKACGIEVGAATAAILKE</sequence>
<dbReference type="GO" id="GO:0005840">
    <property type="term" value="C:ribosome"/>
    <property type="evidence" value="ECO:0007669"/>
    <property type="project" value="UniProtKB-KW"/>
</dbReference>
<dbReference type="STRING" id="201973.SAMN04488025_12223"/>
<dbReference type="OrthoDB" id="2353623at2"/>
<reference evidence="4 5" key="1">
    <citation type="submission" date="2016-10" db="EMBL/GenBank/DDBJ databases">
        <authorList>
            <person name="de Groot N.N."/>
        </authorList>
    </citation>
    <scope>NUCLEOTIDE SEQUENCE [LARGE SCALE GENOMIC DNA]</scope>
    <source>
        <strain evidence="4 5">DSM 44945</strain>
    </source>
</reference>
<keyword evidence="4" id="KW-0687">Ribonucleoprotein</keyword>
<keyword evidence="1 2" id="KW-0694">RNA-binding</keyword>
<dbReference type="HAMAP" id="MF_00574">
    <property type="entry name" value="Ribosomal_eL8_Bact"/>
    <property type="match status" value="1"/>
</dbReference>
<evidence type="ECO:0000313" key="5">
    <source>
        <dbReference type="Proteomes" id="UP000198661"/>
    </source>
</evidence>
<dbReference type="NCBIfam" id="NF010125">
    <property type="entry name" value="PRK13602.1"/>
    <property type="match status" value="1"/>
</dbReference>
<gene>
    <name evidence="4" type="ORF">SAMN04488025_12223</name>
</gene>
<evidence type="ECO:0000256" key="1">
    <source>
        <dbReference type="ARBA" id="ARBA00022884"/>
    </source>
</evidence>
<dbReference type="Proteomes" id="UP000198661">
    <property type="component" value="Unassembled WGS sequence"/>
</dbReference>
<feature type="domain" description="Ribosomal protein eL8/eL30/eS12/Gadd45" evidence="3">
    <location>
        <begin position="4"/>
        <end position="82"/>
    </location>
</feature>
<dbReference type="InterPro" id="IPR029064">
    <property type="entry name" value="Ribosomal_eL30-like_sf"/>
</dbReference>
<dbReference type="AlphaFoldDB" id="A0A1I2Q828"/>
<evidence type="ECO:0000313" key="4">
    <source>
        <dbReference type="EMBL" id="SFG23823.1"/>
    </source>
</evidence>
<comment type="similarity">
    <text evidence="2">Belongs to the eukaryotic ribosomal protein eL8 family.</text>
</comment>
<accession>A0A1I2Q828</accession>
<dbReference type="EMBL" id="FOOK01000022">
    <property type="protein sequence ID" value="SFG23823.1"/>
    <property type="molecule type" value="Genomic_DNA"/>
</dbReference>
<evidence type="ECO:0000256" key="2">
    <source>
        <dbReference type="HAMAP-Rule" id="MF_00574"/>
    </source>
</evidence>
<dbReference type="Gene3D" id="3.30.1330.30">
    <property type="match status" value="1"/>
</dbReference>
<dbReference type="SUPFAM" id="SSF55315">
    <property type="entry name" value="L30e-like"/>
    <property type="match status" value="1"/>
</dbReference>
<dbReference type="PRINTS" id="PR00884">
    <property type="entry name" value="RIBOSOMALHS6"/>
</dbReference>
<protein>
    <recommendedName>
        <fullName evidence="2">RNA-binding protein SAMN04488025_12223</fullName>
    </recommendedName>
    <alternativeName>
        <fullName evidence="2">Ribosomal protein eL8-like</fullName>
    </alternativeName>
</protein>